<keyword evidence="2" id="KW-1185">Reference proteome</keyword>
<accession>A0ABT2GRK5</accession>
<dbReference type="RefSeq" id="WP_259505663.1">
    <property type="nucleotide sequence ID" value="NZ_JANLCM010000001.1"/>
</dbReference>
<evidence type="ECO:0000313" key="2">
    <source>
        <dbReference type="Proteomes" id="UP001165584"/>
    </source>
</evidence>
<reference evidence="1" key="1">
    <citation type="submission" date="2022-08" db="EMBL/GenBank/DDBJ databases">
        <authorList>
            <person name="Deng Y."/>
            <person name="Han X.-F."/>
            <person name="Zhang Y.-Q."/>
        </authorList>
    </citation>
    <scope>NUCLEOTIDE SEQUENCE</scope>
    <source>
        <strain evidence="1">CPCC 205763</strain>
    </source>
</reference>
<sequence length="299" mass="32301">MGDIPSFDEYLSTLGRMSRHVDPTLPTAAAQVIHDATESLARLAEGGIEAEDGLLAGLDGDAGGGLHVAGLAAWAHAHPEWVPALGLTVGLSQERLKNSLRHEFDTPSWAALARTRPVALVEYLDRDFGLIRLLETQLGRTYTFSDILVARAGSRVAAISAGASGRRLEDEIEAIASDLGLSYGTRTRFSGRNRRTAPCDLVVPATGEAQIVVAAKGFDSTGSKLTDAVREIEEMADVRLPQQFVIAVIDGIGWKSGQADLRRIHALWESHQIDGMYSLNTLPVFRADLERAARLRDLL</sequence>
<dbReference type="Proteomes" id="UP001165584">
    <property type="component" value="Unassembled WGS sequence"/>
</dbReference>
<gene>
    <name evidence="1" type="ORF">N1027_04635</name>
</gene>
<evidence type="ECO:0000313" key="1">
    <source>
        <dbReference type="EMBL" id="MCS5717421.1"/>
    </source>
</evidence>
<evidence type="ECO:0008006" key="3">
    <source>
        <dbReference type="Google" id="ProtNLM"/>
    </source>
</evidence>
<dbReference type="EMBL" id="JANLCM010000001">
    <property type="protein sequence ID" value="MCS5717421.1"/>
    <property type="molecule type" value="Genomic_DNA"/>
</dbReference>
<name>A0ABT2GRK5_9MICO</name>
<organism evidence="1 2">
    <name type="scientific">Herbiconiux aconitum</name>
    <dbReference type="NCBI Taxonomy" id="2970913"/>
    <lineage>
        <taxon>Bacteria</taxon>
        <taxon>Bacillati</taxon>
        <taxon>Actinomycetota</taxon>
        <taxon>Actinomycetes</taxon>
        <taxon>Micrococcales</taxon>
        <taxon>Microbacteriaceae</taxon>
        <taxon>Herbiconiux</taxon>
    </lineage>
</organism>
<protein>
    <recommendedName>
        <fullName evidence="3">Restriction endonuclease type II DpnII-like domain-containing protein</fullName>
    </recommendedName>
</protein>
<proteinExistence type="predicted"/>
<comment type="caution">
    <text evidence="1">The sequence shown here is derived from an EMBL/GenBank/DDBJ whole genome shotgun (WGS) entry which is preliminary data.</text>
</comment>